<name>A0A8S3CC05_9BILA</name>
<proteinExistence type="predicted"/>
<sequence length="52" mass="5804">KLIRGTTKPGLVLISRTPGMGKTWLMKNLLRITTSTSQQTASVITQNEKSMW</sequence>
<feature type="non-terminal residue" evidence="1">
    <location>
        <position position="1"/>
    </location>
</feature>
<gene>
    <name evidence="1" type="ORF">GIL414_LOCUS52061</name>
</gene>
<accession>A0A8S3CC05</accession>
<evidence type="ECO:0000313" key="2">
    <source>
        <dbReference type="Proteomes" id="UP000681720"/>
    </source>
</evidence>
<evidence type="ECO:0000313" key="1">
    <source>
        <dbReference type="EMBL" id="CAF4905643.1"/>
    </source>
</evidence>
<dbReference type="AlphaFoldDB" id="A0A8S3CC05"/>
<comment type="caution">
    <text evidence="1">The sequence shown here is derived from an EMBL/GenBank/DDBJ whole genome shotgun (WGS) entry which is preliminary data.</text>
</comment>
<dbReference type="Proteomes" id="UP000681720">
    <property type="component" value="Unassembled WGS sequence"/>
</dbReference>
<dbReference type="EMBL" id="CAJOBJ010177403">
    <property type="protein sequence ID" value="CAF4905643.1"/>
    <property type="molecule type" value="Genomic_DNA"/>
</dbReference>
<organism evidence="1 2">
    <name type="scientific">Rotaria magnacalcarata</name>
    <dbReference type="NCBI Taxonomy" id="392030"/>
    <lineage>
        <taxon>Eukaryota</taxon>
        <taxon>Metazoa</taxon>
        <taxon>Spiralia</taxon>
        <taxon>Gnathifera</taxon>
        <taxon>Rotifera</taxon>
        <taxon>Eurotatoria</taxon>
        <taxon>Bdelloidea</taxon>
        <taxon>Philodinida</taxon>
        <taxon>Philodinidae</taxon>
        <taxon>Rotaria</taxon>
    </lineage>
</organism>
<reference evidence="1" key="1">
    <citation type="submission" date="2021-02" db="EMBL/GenBank/DDBJ databases">
        <authorList>
            <person name="Nowell W R."/>
        </authorList>
    </citation>
    <scope>NUCLEOTIDE SEQUENCE</scope>
</reference>
<protein>
    <submittedName>
        <fullName evidence="1">Uncharacterized protein</fullName>
    </submittedName>
</protein>